<evidence type="ECO:0000313" key="1">
    <source>
        <dbReference type="EMBL" id="ACX96713.1"/>
    </source>
</evidence>
<gene>
    <name evidence="1" type="ordered locus">Hneap_1891</name>
</gene>
<name>D0L1Z0_HALNC</name>
<organism evidence="1 2">
    <name type="scientific">Halothiobacillus neapolitanus (strain ATCC 23641 / DSM 15147 / CIP 104769 / NCIMB 8539 / c2)</name>
    <name type="common">Thiobacillus neapolitanus</name>
    <dbReference type="NCBI Taxonomy" id="555778"/>
    <lineage>
        <taxon>Bacteria</taxon>
        <taxon>Pseudomonadati</taxon>
        <taxon>Pseudomonadota</taxon>
        <taxon>Gammaproteobacteria</taxon>
        <taxon>Chromatiales</taxon>
        <taxon>Halothiobacillaceae</taxon>
        <taxon>Halothiobacillus</taxon>
    </lineage>
</organism>
<dbReference type="Proteomes" id="UP000009102">
    <property type="component" value="Chromosome"/>
</dbReference>
<dbReference type="STRING" id="555778.Hneap_1891"/>
<proteinExistence type="predicted"/>
<dbReference type="PANTHER" id="PTHR33973:SF4">
    <property type="entry name" value="OS07G0153300 PROTEIN"/>
    <property type="match status" value="1"/>
</dbReference>
<dbReference type="Pfam" id="PF07103">
    <property type="entry name" value="DUF1365"/>
    <property type="match status" value="1"/>
</dbReference>
<dbReference type="eggNOG" id="COG3496">
    <property type="taxonomic scope" value="Bacteria"/>
</dbReference>
<dbReference type="PANTHER" id="PTHR33973">
    <property type="entry name" value="OS07G0153300 PROTEIN"/>
    <property type="match status" value="1"/>
</dbReference>
<dbReference type="RefSeq" id="WP_012824746.1">
    <property type="nucleotide sequence ID" value="NC_013422.1"/>
</dbReference>
<keyword evidence="2" id="KW-1185">Reference proteome</keyword>
<dbReference type="OrthoDB" id="9778801at2"/>
<accession>D0L1Z0</accession>
<reference evidence="1 2" key="1">
    <citation type="submission" date="2009-10" db="EMBL/GenBank/DDBJ databases">
        <title>Complete sequence of Halothiobacillus neapolitanus c2.</title>
        <authorList>
            <consortium name="US DOE Joint Genome Institute"/>
            <person name="Lucas S."/>
            <person name="Copeland A."/>
            <person name="Lapidus A."/>
            <person name="Glavina del Rio T."/>
            <person name="Tice H."/>
            <person name="Bruce D."/>
            <person name="Goodwin L."/>
            <person name="Pitluck S."/>
            <person name="Davenport K."/>
            <person name="Brettin T."/>
            <person name="Detter J.C."/>
            <person name="Han C."/>
            <person name="Tapia R."/>
            <person name="Larimer F."/>
            <person name="Land M."/>
            <person name="Hauser L."/>
            <person name="Kyrpides N."/>
            <person name="Mikhailova N."/>
            <person name="Kerfeld C."/>
            <person name="Cannon G."/>
            <person name="Heinhort S."/>
        </authorList>
    </citation>
    <scope>NUCLEOTIDE SEQUENCE [LARGE SCALE GENOMIC DNA]</scope>
    <source>
        <strain evidence="2">ATCC 23641 / c2</strain>
    </source>
</reference>
<dbReference type="InterPro" id="IPR010775">
    <property type="entry name" value="DUF1365"/>
</dbReference>
<evidence type="ECO:0000313" key="2">
    <source>
        <dbReference type="Proteomes" id="UP000009102"/>
    </source>
</evidence>
<evidence type="ECO:0008006" key="3">
    <source>
        <dbReference type="Google" id="ProtNLM"/>
    </source>
</evidence>
<dbReference type="AlphaFoldDB" id="D0L1Z0"/>
<dbReference type="EMBL" id="CP001801">
    <property type="protein sequence ID" value="ACX96713.1"/>
    <property type="molecule type" value="Genomic_DNA"/>
</dbReference>
<protein>
    <recommendedName>
        <fullName evidence="3">DUF1365 domain-containing protein</fullName>
    </recommendedName>
</protein>
<sequence length="264" mass="30580">MSASTLFIGKVMHQRMRGPAYRFEYRVFSLLVDLDDYEQNFPALRWLSANRFNLFSVHARDLGPRKKNASLREWINQACADQGFDISQGRVLINTYPRVLGYQFNPLNVWYCFDQAQQLVAIDCEVSNTFGEFHHYLLHDHGNPLELPFQASADKVFHVSPFLDMAMRYHFKFNQPAERLSVSIRENALTETGEELTLVATHQAHRQPLSDRRLWLEALRIPLLTFKVIGLIHWHALKIWLKGGVFHKSPPKPSSEISSCPKSK</sequence>
<dbReference type="HOGENOM" id="CLU_065913_1_0_6"/>
<dbReference type="KEGG" id="hna:Hneap_1891"/>